<dbReference type="Pfam" id="PF01784">
    <property type="entry name" value="DUF34_NIF3"/>
    <property type="match status" value="1"/>
</dbReference>
<dbReference type="GO" id="GO:0005737">
    <property type="term" value="C:cytoplasm"/>
    <property type="evidence" value="ECO:0007669"/>
    <property type="project" value="TreeGrafter"/>
</dbReference>
<evidence type="ECO:0000256" key="5">
    <source>
        <dbReference type="PIRSR" id="PIRSR602678-1"/>
    </source>
</evidence>
<feature type="binding site" evidence="5">
    <location>
        <position position="67"/>
    </location>
    <ligand>
        <name>a divalent metal cation</name>
        <dbReference type="ChEBI" id="CHEBI:60240"/>
        <label>1</label>
    </ligand>
</feature>
<feature type="binding site" evidence="5">
    <location>
        <position position="66"/>
    </location>
    <ligand>
        <name>a divalent metal cation</name>
        <dbReference type="ChEBI" id="CHEBI:60240"/>
        <label>1</label>
    </ligand>
</feature>
<organism evidence="6 7">
    <name type="scientific">Oligella urethralis</name>
    <dbReference type="NCBI Taxonomy" id="90245"/>
    <lineage>
        <taxon>Bacteria</taxon>
        <taxon>Pseudomonadati</taxon>
        <taxon>Pseudomonadota</taxon>
        <taxon>Betaproteobacteria</taxon>
        <taxon>Burkholderiales</taxon>
        <taxon>Alcaligenaceae</taxon>
        <taxon>Oligella</taxon>
    </lineage>
</organism>
<comment type="similarity">
    <text evidence="1">Belongs to the GTP cyclohydrolase I type 2/NIF3 family.</text>
</comment>
<dbReference type="PANTHER" id="PTHR13799:SF14">
    <property type="entry name" value="GTP CYCLOHYDROLASE 1 TYPE 2 HOMOLOG"/>
    <property type="match status" value="1"/>
</dbReference>
<evidence type="ECO:0000256" key="4">
    <source>
        <dbReference type="ARBA" id="ARBA00022723"/>
    </source>
</evidence>
<dbReference type="RefSeq" id="WP_036559182.1">
    <property type="nucleotide sequence ID" value="NZ_CP027417.1"/>
</dbReference>
<dbReference type="SUPFAM" id="SSF102705">
    <property type="entry name" value="NIF3 (NGG1p interacting factor 3)-like"/>
    <property type="match status" value="1"/>
</dbReference>
<dbReference type="NCBIfam" id="TIGR00486">
    <property type="entry name" value="YbgI_SA1388"/>
    <property type="match status" value="1"/>
</dbReference>
<dbReference type="InterPro" id="IPR002678">
    <property type="entry name" value="DUF34/NIF3"/>
</dbReference>
<evidence type="ECO:0000313" key="6">
    <source>
        <dbReference type="EMBL" id="SPY08806.1"/>
    </source>
</evidence>
<reference evidence="6 7" key="1">
    <citation type="submission" date="2018-06" db="EMBL/GenBank/DDBJ databases">
        <authorList>
            <consortium name="Pathogen Informatics"/>
            <person name="Doyle S."/>
        </authorList>
    </citation>
    <scope>NUCLEOTIDE SEQUENCE [LARGE SCALE GENOMIC DNA]</scope>
    <source>
        <strain evidence="6 7">NCTC11009</strain>
    </source>
</reference>
<feature type="binding site" evidence="5">
    <location>
        <position position="230"/>
    </location>
    <ligand>
        <name>a divalent metal cation</name>
        <dbReference type="ChEBI" id="CHEBI:60240"/>
        <label>1</label>
    </ligand>
</feature>
<dbReference type="InterPro" id="IPR036069">
    <property type="entry name" value="DUF34/NIF3_sf"/>
</dbReference>
<gene>
    <name evidence="6" type="ORF">NCTC11009_02045</name>
</gene>
<feature type="binding site" evidence="5">
    <location>
        <position position="104"/>
    </location>
    <ligand>
        <name>a divalent metal cation</name>
        <dbReference type="ChEBI" id="CHEBI:60240"/>
        <label>1</label>
    </ligand>
</feature>
<feature type="binding site" evidence="5">
    <location>
        <position position="226"/>
    </location>
    <ligand>
        <name>a divalent metal cation</name>
        <dbReference type="ChEBI" id="CHEBI:60240"/>
        <label>1</label>
    </ligand>
</feature>
<protein>
    <recommendedName>
        <fullName evidence="3">GTP cyclohydrolase 1 type 2 homolog</fullName>
    </recommendedName>
</protein>
<dbReference type="GO" id="GO:0046872">
    <property type="term" value="F:metal ion binding"/>
    <property type="evidence" value="ECO:0007669"/>
    <property type="project" value="UniProtKB-KW"/>
</dbReference>
<dbReference type="PANTHER" id="PTHR13799">
    <property type="entry name" value="NGG1 INTERACTING FACTOR 3"/>
    <property type="match status" value="1"/>
</dbReference>
<evidence type="ECO:0000256" key="3">
    <source>
        <dbReference type="ARBA" id="ARBA00022112"/>
    </source>
</evidence>
<comment type="subunit">
    <text evidence="2">Homohexamer.</text>
</comment>
<evidence type="ECO:0000256" key="2">
    <source>
        <dbReference type="ARBA" id="ARBA00011643"/>
    </source>
</evidence>
<keyword evidence="4 5" id="KW-0479">Metal-binding</keyword>
<proteinExistence type="inferred from homology"/>
<evidence type="ECO:0000256" key="1">
    <source>
        <dbReference type="ARBA" id="ARBA00006964"/>
    </source>
</evidence>
<sequence>MNKITVKELMHWLDTQLQPHLFQDYAPNGLQVQGKPEIKKVVFGVTASLDLVEQAIAKQADAIIVHHGWFWKNEDTRIINAKYQRLAKLIKHDINLIAYHLPLDAHPLWGNNAMLSQVLGLRVDYVDNKPHTVGRDNLIWLGQAPQDEMTAQQFSEHLQLALGRAPLFIGEPEQRIRTVAWCTGGAQSMFEEAVLAGVDAYITGEASEPVFHLAREYGVAYYGAGHHATERYGVQGLMRVMQERFPQLQLEFVNIENPV</sequence>
<dbReference type="FunFam" id="3.40.1390.30:FF:000001">
    <property type="entry name" value="GTP cyclohydrolase 1 type 2"/>
    <property type="match status" value="1"/>
</dbReference>
<name>A0A2X1UNP0_9BURK</name>
<dbReference type="Gene3D" id="3.40.1390.30">
    <property type="entry name" value="NIF3 (NGG1p interacting factor 3)-like"/>
    <property type="match status" value="2"/>
</dbReference>
<dbReference type="KEGG" id="our:CEQ07_10355"/>
<accession>A0A2X1UNP0</accession>
<evidence type="ECO:0000313" key="7">
    <source>
        <dbReference type="Proteomes" id="UP000250242"/>
    </source>
</evidence>
<dbReference type="AlphaFoldDB" id="A0A2X1UNP0"/>
<dbReference type="EMBL" id="UATH01000001">
    <property type="protein sequence ID" value="SPY08806.1"/>
    <property type="molecule type" value="Genomic_DNA"/>
</dbReference>
<dbReference type="Proteomes" id="UP000250242">
    <property type="component" value="Unassembled WGS sequence"/>
</dbReference>